<organism evidence="2 3">
    <name type="scientific">Dendrobium catenatum</name>
    <dbReference type="NCBI Taxonomy" id="906689"/>
    <lineage>
        <taxon>Eukaryota</taxon>
        <taxon>Viridiplantae</taxon>
        <taxon>Streptophyta</taxon>
        <taxon>Embryophyta</taxon>
        <taxon>Tracheophyta</taxon>
        <taxon>Spermatophyta</taxon>
        <taxon>Magnoliopsida</taxon>
        <taxon>Liliopsida</taxon>
        <taxon>Asparagales</taxon>
        <taxon>Orchidaceae</taxon>
        <taxon>Epidendroideae</taxon>
        <taxon>Malaxideae</taxon>
        <taxon>Dendrobiinae</taxon>
        <taxon>Dendrobium</taxon>
    </lineage>
</organism>
<sequence length="572" mass="64882">MTPLPSSQPRFISWVKLALGCFELNIVVAKVINNIGCGFHIRDSHGFEFIWFIILWLCWLMWPFGWFSDDLLGFSILVRLLGLILLVIKNTSQENQRNDVLDKDTVSVIGKGKDILKEDGGFNVKSVNSPVFVNEEIENLGSDLDIKSPEKQQVEVNLFELSLKTNNKFDVLAAMEESNLNVALECQEFGCAEEGEIVENIPHNMSNVEAMYDVKTMPIHTKDKDVYNSEKSMVMPYRRQLLASCTALRVRIDATDQTSIRPRTNLIIRERDGPPMRKDPSIEGNVNKFVGIQEDNDQNHVSGNLSTNFENDVEINETVLEKKEDPISNDNFVSAWKKTQHIKLNYNMETTQMTGMGLRIWPSKLCYRAGASVTLKGYQPNMVARQFGLYDAVTYDKRPLDRDRFQLLAQPFAHTGLSYTWPSLVQQSFGPTLEHNVRRYKHQVWELGVLRGYRSHRGLVGIGDLACNVTKEVVPFPSRALDMTPKPYFIEEEAKGVRFSACFRRKQNELDFLPHRDRLVVNKDMNVPLMLVVVAIATGHEAEADKGCGAAGKMDNGSIRIDVPEQGFQETA</sequence>
<protein>
    <submittedName>
        <fullName evidence="2">Uncharacterized protein</fullName>
    </submittedName>
</protein>
<reference evidence="2 3" key="1">
    <citation type="journal article" date="2016" name="Sci. Rep.">
        <title>The Dendrobium catenatum Lindl. genome sequence provides insights into polysaccharide synthase, floral development and adaptive evolution.</title>
        <authorList>
            <person name="Zhang G.Q."/>
            <person name="Xu Q."/>
            <person name="Bian C."/>
            <person name="Tsai W.C."/>
            <person name="Yeh C.M."/>
            <person name="Liu K.W."/>
            <person name="Yoshida K."/>
            <person name="Zhang L.S."/>
            <person name="Chang S.B."/>
            <person name="Chen F."/>
            <person name="Shi Y."/>
            <person name="Su Y.Y."/>
            <person name="Zhang Y.Q."/>
            <person name="Chen L.J."/>
            <person name="Yin Y."/>
            <person name="Lin M."/>
            <person name="Huang H."/>
            <person name="Deng H."/>
            <person name="Wang Z.W."/>
            <person name="Zhu S.L."/>
            <person name="Zhao X."/>
            <person name="Deng C."/>
            <person name="Niu S.C."/>
            <person name="Huang J."/>
            <person name="Wang M."/>
            <person name="Liu G.H."/>
            <person name="Yang H.J."/>
            <person name="Xiao X.J."/>
            <person name="Hsiao Y.Y."/>
            <person name="Wu W.L."/>
            <person name="Chen Y.Y."/>
            <person name="Mitsuda N."/>
            <person name="Ohme-Takagi M."/>
            <person name="Luo Y.B."/>
            <person name="Van de Peer Y."/>
            <person name="Liu Z.J."/>
        </authorList>
    </citation>
    <scope>NUCLEOTIDE SEQUENCE [LARGE SCALE GENOMIC DNA]</scope>
    <source>
        <tissue evidence="2">The whole plant</tissue>
    </source>
</reference>
<name>A0A2I0W8L0_9ASPA</name>
<dbReference type="AlphaFoldDB" id="A0A2I0W8L0"/>
<proteinExistence type="predicted"/>
<feature type="transmembrane region" description="Helical" evidence="1">
    <location>
        <begin position="45"/>
        <end position="65"/>
    </location>
</feature>
<feature type="transmembrane region" description="Helical" evidence="1">
    <location>
        <begin position="12"/>
        <end position="33"/>
    </location>
</feature>
<accession>A0A2I0W8L0</accession>
<evidence type="ECO:0000256" key="1">
    <source>
        <dbReference type="SAM" id="Phobius"/>
    </source>
</evidence>
<keyword evidence="1" id="KW-0472">Membrane</keyword>
<keyword evidence="1" id="KW-0812">Transmembrane</keyword>
<keyword evidence="3" id="KW-1185">Reference proteome</keyword>
<evidence type="ECO:0000313" key="2">
    <source>
        <dbReference type="EMBL" id="PKU71993.1"/>
    </source>
</evidence>
<dbReference type="EMBL" id="KZ502845">
    <property type="protein sequence ID" value="PKU71993.1"/>
    <property type="molecule type" value="Genomic_DNA"/>
</dbReference>
<reference evidence="2 3" key="2">
    <citation type="journal article" date="2017" name="Nature">
        <title>The Apostasia genome and the evolution of orchids.</title>
        <authorList>
            <person name="Zhang G.Q."/>
            <person name="Liu K.W."/>
            <person name="Li Z."/>
            <person name="Lohaus R."/>
            <person name="Hsiao Y.Y."/>
            <person name="Niu S.C."/>
            <person name="Wang J.Y."/>
            <person name="Lin Y.C."/>
            <person name="Xu Q."/>
            <person name="Chen L.J."/>
            <person name="Yoshida K."/>
            <person name="Fujiwara S."/>
            <person name="Wang Z.W."/>
            <person name="Zhang Y.Q."/>
            <person name="Mitsuda N."/>
            <person name="Wang M."/>
            <person name="Liu G.H."/>
            <person name="Pecoraro L."/>
            <person name="Huang H.X."/>
            <person name="Xiao X.J."/>
            <person name="Lin M."/>
            <person name="Wu X.Y."/>
            <person name="Wu W.L."/>
            <person name="Chen Y.Y."/>
            <person name="Chang S.B."/>
            <person name="Sakamoto S."/>
            <person name="Ohme-Takagi M."/>
            <person name="Yagi M."/>
            <person name="Zeng S.J."/>
            <person name="Shen C.Y."/>
            <person name="Yeh C.M."/>
            <person name="Luo Y.B."/>
            <person name="Tsai W.C."/>
            <person name="Van de Peer Y."/>
            <person name="Liu Z.J."/>
        </authorList>
    </citation>
    <scope>NUCLEOTIDE SEQUENCE [LARGE SCALE GENOMIC DNA]</scope>
    <source>
        <tissue evidence="2">The whole plant</tissue>
    </source>
</reference>
<keyword evidence="1" id="KW-1133">Transmembrane helix</keyword>
<dbReference type="Proteomes" id="UP000233837">
    <property type="component" value="Unassembled WGS sequence"/>
</dbReference>
<evidence type="ECO:0000313" key="3">
    <source>
        <dbReference type="Proteomes" id="UP000233837"/>
    </source>
</evidence>
<gene>
    <name evidence="2" type="ORF">MA16_Dca007357</name>
</gene>